<accession>A0ABT6SRD1</accession>
<keyword evidence="2" id="KW-0233">DNA recombination</keyword>
<protein>
    <submittedName>
        <fullName evidence="4">Recombinase family protein</fullName>
    </submittedName>
</protein>
<dbReference type="Proteomes" id="UP001237105">
    <property type="component" value="Unassembled WGS sequence"/>
</dbReference>
<reference evidence="4 5" key="1">
    <citation type="submission" date="2023-05" db="EMBL/GenBank/DDBJ databases">
        <title>Draft genome sequence of Streptomyces sp. B-S-A12 isolated from a cave soil in Thailand.</title>
        <authorList>
            <person name="Chamroensaksri N."/>
            <person name="Muangham S."/>
        </authorList>
    </citation>
    <scope>NUCLEOTIDE SEQUENCE [LARGE SCALE GENOMIC DNA]</scope>
    <source>
        <strain evidence="4 5">B-S-A12</strain>
    </source>
</reference>
<gene>
    <name evidence="4" type="ORF">QIT00_04980</name>
</gene>
<comment type="caution">
    <text evidence="4">The sequence shown here is derived from an EMBL/GenBank/DDBJ whole genome shotgun (WGS) entry which is preliminary data.</text>
</comment>
<evidence type="ECO:0000313" key="4">
    <source>
        <dbReference type="EMBL" id="MDI3417920.1"/>
    </source>
</evidence>
<evidence type="ECO:0000313" key="5">
    <source>
        <dbReference type="Proteomes" id="UP001237105"/>
    </source>
</evidence>
<dbReference type="PROSITE" id="PS51737">
    <property type="entry name" value="RECOMBINASE_DNA_BIND"/>
    <property type="match status" value="1"/>
</dbReference>
<dbReference type="RefSeq" id="WP_282533844.1">
    <property type="nucleotide sequence ID" value="NZ_JASCIS010000004.1"/>
</dbReference>
<keyword evidence="1" id="KW-0238">DNA-binding</keyword>
<dbReference type="PANTHER" id="PTHR30461:SF2">
    <property type="entry name" value="SERINE RECOMBINASE PINE-RELATED"/>
    <property type="match status" value="1"/>
</dbReference>
<dbReference type="InterPro" id="IPR038109">
    <property type="entry name" value="DNA_bind_recomb_sf"/>
</dbReference>
<proteinExistence type="predicted"/>
<name>A0ABT6SRD1_9ACTN</name>
<dbReference type="InterPro" id="IPR011109">
    <property type="entry name" value="DNA_bind_recombinase_dom"/>
</dbReference>
<keyword evidence="5" id="KW-1185">Reference proteome</keyword>
<organism evidence="4 5">
    <name type="scientific">Streptomyces luteolus</name>
    <dbReference type="NCBI Taxonomy" id="3043615"/>
    <lineage>
        <taxon>Bacteria</taxon>
        <taxon>Bacillati</taxon>
        <taxon>Actinomycetota</taxon>
        <taxon>Actinomycetes</taxon>
        <taxon>Kitasatosporales</taxon>
        <taxon>Streptomycetaceae</taxon>
        <taxon>Streptomyces</taxon>
    </lineage>
</organism>
<dbReference type="Pfam" id="PF07508">
    <property type="entry name" value="Recombinase"/>
    <property type="match status" value="1"/>
</dbReference>
<dbReference type="InterPro" id="IPR050639">
    <property type="entry name" value="SSR_resolvase"/>
</dbReference>
<dbReference type="EMBL" id="JASCIS010000004">
    <property type="protein sequence ID" value="MDI3417920.1"/>
    <property type="molecule type" value="Genomic_DNA"/>
</dbReference>
<evidence type="ECO:0000256" key="1">
    <source>
        <dbReference type="ARBA" id="ARBA00023125"/>
    </source>
</evidence>
<feature type="domain" description="Recombinase" evidence="3">
    <location>
        <begin position="1"/>
        <end position="108"/>
    </location>
</feature>
<evidence type="ECO:0000259" key="3">
    <source>
        <dbReference type="PROSITE" id="PS51737"/>
    </source>
</evidence>
<evidence type="ECO:0000256" key="2">
    <source>
        <dbReference type="ARBA" id="ARBA00023172"/>
    </source>
</evidence>
<dbReference type="Gene3D" id="3.90.1750.20">
    <property type="entry name" value="Putative Large Serine Recombinase, Chain B, Domain 2"/>
    <property type="match status" value="1"/>
</dbReference>
<dbReference type="PANTHER" id="PTHR30461">
    <property type="entry name" value="DNA-INVERTASE FROM LAMBDOID PROPHAGE"/>
    <property type="match status" value="1"/>
</dbReference>
<sequence>MRAYGHENDGVTKVPHEAEYLVAAARKLLEEEGATLGGVAEWMTESAGPTVSGRPWSPTTLRRRLRNPAIAGLRRNTEGELVEGPAEPLIPRELFEAIDRHFRQNERGQVPQHVYLLSGGTAQCDLCESPLVSRSTSKGARGYMCEAEGCGKIWISAPPLDEYVAERMLAKLSRPNTLQKLAAARDRIVSAAEGASRQLGELDLRRKELAEQLGAASLRMLDYQTAVKSLEGKRKAALAVQRRSKYLGELPELTQEGLTEWWHHTAGDEQRRALLQLVVERVRVEPATKRGSNKFDEQRFNIVYR</sequence>